<dbReference type="PATRIC" id="fig|1333534.5.peg.349"/>
<dbReference type="AlphaFoldDB" id="A0A0F7F7J4"/>
<reference evidence="1 2" key="2">
    <citation type="journal article" date="2016" name="Genome Announc.">
        <title>Genome Sequence of a Gram-Positive Diazotroph, Paenibacillus durus Type Strain ATCC 35681.</title>
        <authorList>
            <person name="Halim M.A."/>
            <person name="Rahman A.Y."/>
            <person name="Sim K.S."/>
            <person name="Yam H.C."/>
            <person name="Rahim A.A."/>
            <person name="Ghazali A.H."/>
            <person name="Najimudin N."/>
        </authorList>
    </citation>
    <scope>NUCLEOTIDE SEQUENCE [LARGE SCALE GENOMIC DNA]</scope>
    <source>
        <strain evidence="1 2">ATCC 35681</strain>
    </source>
</reference>
<sequence>MKPVVREHIQQLDVSLGGGIVSDKIRVDTIDNPILIIGLGGTGIDALLRLKYQINRRFKLPEDPISKKKRDKPDNVEFLAFETNEQDLGKKYRGIGLDPQNEFVRLSNAEIGGLLQNRSILDPYITEWLSPELSITDGMNGAAGVRQAGRLLLFTKINQVVGAIDKKIKTLSVGTNKKLMVFLLTGLSGGTGSGSFLDIAYIVRGIIERDYGSAGIDRVNTLGYLFTPDVNLSNKSLSEHTREYIRKNGYAALKELDYWMNVDSRGERFRQQYGNILTVNSPLPPFNLCHLISATNTEGKLLENAYDYCMNVTAENITNFMASEEKQSGEEFAIHDYISNIRTNIAQMHKSYPANYEYNIIGASSAVLPIEEMTTYLAYRLFDKMDKMFHQAPGQEDVEKIARKLGIDLESVIKSFEARVQEPLPGYENSERLSHSNVIKHQVVDMDTELEQSFLSRVREEYIKVRKQLPGEIVGRFGEEMERTFLHPEQGPFYVSRLIYTEKGFCILKLIQSYIEALRENLLRLPRDIETARESAEDKLGDARSAFVSKEKKKNAYIDAKINEYWLHADTERTERMIEFYEDLYELLNEENSRIYGVFTEILNALSSIFSKNGDILTSGEEQTDHKGNKTYYWNIVSVPDIAQTISKIMDQKDGDDLIRDFSREMLRNSSRWVREQEIDIVRSISEFLSDKFGDLITRSMEDFLTMKYGSEEPLDKLVERTVAGKLDEEAVPVFHLSNSSGSLHFPSWGFVSVPVKAPGILKGIRNYQNNALGKSHFTVKESEVKNRIFWLNTRNGVPLFVYTPLRVYEENYERTILDKEGIGRHLVQTDKNNWTYLPSPIPEQSWGDTYSNARVREYNARVRADFAKALEAGIIVEKGLDENTSNRYSVVFRKPFDIEAFLRGYDLQLHAPRPNLGEVKKAADELRRLRENGLEREVAKDIFGSISRELAQENLIRSPQLTTRVREELAKVEAISAKAEELDAVLRQYLDEEKWLDQFLESLYTDVIVKKGALFVYDKDEEEDAWEPFANLMKERSYVEYAVYSRFRSLDEKSRSVLLRKTARRAAEMTASEDVSPLLNKLDSLYEAFLESRDSLEYERVEHADGDEMYAFYKGMTGKLGSIRRKLK</sequence>
<dbReference type="RefSeq" id="WP_025694347.1">
    <property type="nucleotide sequence ID" value="NZ_ASQQ01000115.1"/>
</dbReference>
<name>A0A0F7F7J4_PAEDU</name>
<dbReference type="InterPro" id="IPR025904">
    <property type="entry name" value="Tubulin-like"/>
</dbReference>
<dbReference type="Gene3D" id="3.40.50.1440">
    <property type="entry name" value="Tubulin/FtsZ, GTPase domain"/>
    <property type="match status" value="1"/>
</dbReference>
<gene>
    <name evidence="1" type="ORF">VK70_01675</name>
</gene>
<organism evidence="1 2">
    <name type="scientific">Paenibacillus durus ATCC 35681</name>
    <dbReference type="NCBI Taxonomy" id="1333534"/>
    <lineage>
        <taxon>Bacteria</taxon>
        <taxon>Bacillati</taxon>
        <taxon>Bacillota</taxon>
        <taxon>Bacilli</taxon>
        <taxon>Bacillales</taxon>
        <taxon>Paenibacillaceae</taxon>
        <taxon>Paenibacillus</taxon>
    </lineage>
</organism>
<protein>
    <recommendedName>
        <fullName evidence="3">Tubulin like</fullName>
    </recommendedName>
</protein>
<dbReference type="OrthoDB" id="3400278at2"/>
<dbReference type="Proteomes" id="UP000034189">
    <property type="component" value="Chromosome"/>
</dbReference>
<evidence type="ECO:0000313" key="1">
    <source>
        <dbReference type="EMBL" id="AKG33459.1"/>
    </source>
</evidence>
<dbReference type="InterPro" id="IPR036525">
    <property type="entry name" value="Tubulin/FtsZ_GTPase_sf"/>
</dbReference>
<reference evidence="1 2" key="1">
    <citation type="submission" date="2015-03" db="EMBL/GenBank/DDBJ databases">
        <authorList>
            <person name="Abdul Halim M."/>
        </authorList>
    </citation>
    <scope>NUCLEOTIDE SEQUENCE [LARGE SCALE GENOMIC DNA]</scope>
    <source>
        <strain evidence="1 2">ATCC 35681</strain>
    </source>
</reference>
<dbReference type="HOGENOM" id="CLU_279247_0_0_9"/>
<accession>A0A0F7F7J4</accession>
<evidence type="ECO:0008006" key="3">
    <source>
        <dbReference type="Google" id="ProtNLM"/>
    </source>
</evidence>
<proteinExistence type="predicted"/>
<dbReference type="EMBL" id="CP011114">
    <property type="protein sequence ID" value="AKG33459.1"/>
    <property type="molecule type" value="Genomic_DNA"/>
</dbReference>
<evidence type="ECO:0000313" key="2">
    <source>
        <dbReference type="Proteomes" id="UP000034189"/>
    </source>
</evidence>
<dbReference type="SUPFAM" id="SSF52490">
    <property type="entry name" value="Tubulin nucleotide-binding domain-like"/>
    <property type="match status" value="1"/>
</dbReference>
<dbReference type="Pfam" id="PF13809">
    <property type="entry name" value="Tubulin_2"/>
    <property type="match status" value="1"/>
</dbReference>